<dbReference type="EMBL" id="BAAAOF010000002">
    <property type="protein sequence ID" value="GAA1919478.1"/>
    <property type="molecule type" value="Genomic_DNA"/>
</dbReference>
<dbReference type="RefSeq" id="WP_248146059.1">
    <property type="nucleotide sequence ID" value="NZ_BAAAOF010000002.1"/>
</dbReference>
<accession>A0ABN2PHK2</accession>
<protein>
    <recommendedName>
        <fullName evidence="1">Aminoglycoside phosphotransferase domain-containing protein</fullName>
    </recommendedName>
</protein>
<comment type="caution">
    <text evidence="2">The sequence shown here is derived from an EMBL/GenBank/DDBJ whole genome shotgun (WGS) entry which is preliminary data.</text>
</comment>
<feature type="domain" description="Aminoglycoside phosphotransferase" evidence="1">
    <location>
        <begin position="277"/>
        <end position="445"/>
    </location>
</feature>
<reference evidence="2 3" key="1">
    <citation type="journal article" date="2019" name="Int. J. Syst. Evol. Microbiol.">
        <title>The Global Catalogue of Microorganisms (GCM) 10K type strain sequencing project: providing services to taxonomists for standard genome sequencing and annotation.</title>
        <authorList>
            <consortium name="The Broad Institute Genomics Platform"/>
            <consortium name="The Broad Institute Genome Sequencing Center for Infectious Disease"/>
            <person name="Wu L."/>
            <person name="Ma J."/>
        </authorList>
    </citation>
    <scope>NUCLEOTIDE SEQUENCE [LARGE SCALE GENOMIC DNA]</scope>
    <source>
        <strain evidence="2 3">JCM 14900</strain>
    </source>
</reference>
<dbReference type="Pfam" id="PF01636">
    <property type="entry name" value="APH"/>
    <property type="match status" value="1"/>
</dbReference>
<organism evidence="2 3">
    <name type="scientific">Microbacterium aoyamense</name>
    <dbReference type="NCBI Taxonomy" id="344166"/>
    <lineage>
        <taxon>Bacteria</taxon>
        <taxon>Bacillati</taxon>
        <taxon>Actinomycetota</taxon>
        <taxon>Actinomycetes</taxon>
        <taxon>Micrococcales</taxon>
        <taxon>Microbacteriaceae</taxon>
        <taxon>Microbacterium</taxon>
    </lineage>
</organism>
<dbReference type="Proteomes" id="UP001501343">
    <property type="component" value="Unassembled WGS sequence"/>
</dbReference>
<sequence length="516" mass="56752">MLGDSAISARDTANDSDAVDFRMSAVALLVPCPERGSRALLAEIDSEALRDALTYLGARVAAVRFDAAAISSERAYLPPGDSGFDTVIVDTGAWSRAAVSEADQSRMLVELTGRMRPGAVLLMITLNPIAQVWAEARARGSRRRAAIDVASWLLRRRHPLSLLARPWGNAALTRAGLFPGAVFLPSSSMSDLRSIRSRRAPTQTSLRQSWRPADRLTRFLLRHFGHYLASEHIVLWSTASRGRPAPVPLCHEIGGDRCTLIPMPAGLRVGIDSENGFVKFPLDQGEADWTPVEVEDTNRAAADVWHGYATPWATLEAFEEVPYARFPHIDHAVRSRAEAEEALAEVYRHVTARADEESLLGETDVVRRATSASAAPKSAERRRALRAVRDVGQQRVAVMLSHGDLHEANILISDRETRIIDWESAQSNPVFLDPLFSANYFRHQGVGWFDPLIAWVRGEDIGPLGRIAEEHLDGLPKTTAALLAILHGFNNYESEGAVPDEIVRDAEQAIRVILGR</sequence>
<gene>
    <name evidence="2" type="ORF">GCM10009775_10060</name>
</gene>
<dbReference type="InterPro" id="IPR011009">
    <property type="entry name" value="Kinase-like_dom_sf"/>
</dbReference>
<dbReference type="InterPro" id="IPR029063">
    <property type="entry name" value="SAM-dependent_MTases_sf"/>
</dbReference>
<dbReference type="SUPFAM" id="SSF53335">
    <property type="entry name" value="S-adenosyl-L-methionine-dependent methyltransferases"/>
    <property type="match status" value="1"/>
</dbReference>
<evidence type="ECO:0000313" key="2">
    <source>
        <dbReference type="EMBL" id="GAA1919478.1"/>
    </source>
</evidence>
<dbReference type="Gene3D" id="3.40.50.150">
    <property type="entry name" value="Vaccinia Virus protein VP39"/>
    <property type="match status" value="1"/>
</dbReference>
<proteinExistence type="predicted"/>
<keyword evidence="3" id="KW-1185">Reference proteome</keyword>
<evidence type="ECO:0000313" key="3">
    <source>
        <dbReference type="Proteomes" id="UP001501343"/>
    </source>
</evidence>
<dbReference type="InterPro" id="IPR002575">
    <property type="entry name" value="Aminoglycoside_PTrfase"/>
</dbReference>
<dbReference type="Gene3D" id="3.90.1200.10">
    <property type="match status" value="1"/>
</dbReference>
<name>A0ABN2PHK2_9MICO</name>
<dbReference type="SUPFAM" id="SSF56112">
    <property type="entry name" value="Protein kinase-like (PK-like)"/>
    <property type="match status" value="2"/>
</dbReference>
<evidence type="ECO:0000259" key="1">
    <source>
        <dbReference type="Pfam" id="PF01636"/>
    </source>
</evidence>